<keyword evidence="2" id="KW-0456">Lyase</keyword>
<dbReference type="InterPro" id="IPR029068">
    <property type="entry name" value="Glyas_Bleomycin-R_OHBP_Dase"/>
</dbReference>
<dbReference type="InterPro" id="IPR037523">
    <property type="entry name" value="VOC_core"/>
</dbReference>
<reference evidence="3" key="1">
    <citation type="submission" date="2016-11" db="EMBL/GenBank/DDBJ databases">
        <authorList>
            <person name="Varghese N."/>
            <person name="Submissions S."/>
        </authorList>
    </citation>
    <scope>NUCLEOTIDE SEQUENCE [LARGE SCALE GENOMIC DNA]</scope>
    <source>
        <strain evidence="3">DSM 26899</strain>
    </source>
</reference>
<dbReference type="PROSITE" id="PS51819">
    <property type="entry name" value="VOC"/>
    <property type="match status" value="1"/>
</dbReference>
<name>A0A1M6Y6B9_9FLAO</name>
<dbReference type="Proteomes" id="UP000184364">
    <property type="component" value="Unassembled WGS sequence"/>
</dbReference>
<sequence length="131" mass="15136">MKIEHIAIWCNDLELTRNFYMNYFNMKSNEKYVNPTKHYTSYFLSSLSEDTSARLELMQRPDILENSNKRGMVMGLAHLAISLGSKEEVDVLTNRLRADGYTIIGEPRTTGDGYYESVIEDPEGNWVELTE</sequence>
<dbReference type="InterPro" id="IPR004360">
    <property type="entry name" value="Glyas_Fos-R_dOase_dom"/>
</dbReference>
<dbReference type="Gene3D" id="3.10.180.10">
    <property type="entry name" value="2,3-Dihydroxybiphenyl 1,2-Dioxygenase, domain 1"/>
    <property type="match status" value="1"/>
</dbReference>
<dbReference type="AlphaFoldDB" id="A0A1M6Y6B9"/>
<evidence type="ECO:0000313" key="3">
    <source>
        <dbReference type="Proteomes" id="UP000184364"/>
    </source>
</evidence>
<accession>A0A1M6Y6B9</accession>
<dbReference type="InterPro" id="IPR051332">
    <property type="entry name" value="Fosfomycin_Res_Enzymes"/>
</dbReference>
<dbReference type="PANTHER" id="PTHR36113">
    <property type="entry name" value="LYASE, PUTATIVE-RELATED-RELATED"/>
    <property type="match status" value="1"/>
</dbReference>
<protein>
    <submittedName>
        <fullName evidence="2">Lactoylglutathione lyase</fullName>
    </submittedName>
</protein>
<evidence type="ECO:0000313" key="2">
    <source>
        <dbReference type="EMBL" id="SHL13525.1"/>
    </source>
</evidence>
<organism evidence="2 3">
    <name type="scientific">Chryseobacterium polytrichastri</name>
    <dbReference type="NCBI Taxonomy" id="1302687"/>
    <lineage>
        <taxon>Bacteria</taxon>
        <taxon>Pseudomonadati</taxon>
        <taxon>Bacteroidota</taxon>
        <taxon>Flavobacteriia</taxon>
        <taxon>Flavobacteriales</taxon>
        <taxon>Weeksellaceae</taxon>
        <taxon>Chryseobacterium group</taxon>
        <taxon>Chryseobacterium</taxon>
    </lineage>
</organism>
<dbReference type="SUPFAM" id="SSF54593">
    <property type="entry name" value="Glyoxalase/Bleomycin resistance protein/Dihydroxybiphenyl dioxygenase"/>
    <property type="match status" value="1"/>
</dbReference>
<evidence type="ECO:0000259" key="1">
    <source>
        <dbReference type="PROSITE" id="PS51819"/>
    </source>
</evidence>
<dbReference type="Pfam" id="PF00903">
    <property type="entry name" value="Glyoxalase"/>
    <property type="match status" value="1"/>
</dbReference>
<dbReference type="PANTHER" id="PTHR36113:SF1">
    <property type="entry name" value="GLYOXALASE_BLEOMYCIN RESISTANCE PROTEIN_DIOXYGENASE"/>
    <property type="match status" value="1"/>
</dbReference>
<gene>
    <name evidence="2" type="ORF">SAMN05444267_101295</name>
</gene>
<dbReference type="OrthoDB" id="9789012at2"/>
<keyword evidence="3" id="KW-1185">Reference proteome</keyword>
<proteinExistence type="predicted"/>
<dbReference type="EMBL" id="FRAV01000012">
    <property type="protein sequence ID" value="SHL13525.1"/>
    <property type="molecule type" value="Genomic_DNA"/>
</dbReference>
<dbReference type="RefSeq" id="WP_073292700.1">
    <property type="nucleotide sequence ID" value="NZ_FRAV01000012.1"/>
</dbReference>
<dbReference type="GO" id="GO:0016829">
    <property type="term" value="F:lyase activity"/>
    <property type="evidence" value="ECO:0007669"/>
    <property type="project" value="UniProtKB-KW"/>
</dbReference>
<dbReference type="STRING" id="1302687.SAMN05444267_101295"/>
<feature type="domain" description="VOC" evidence="1">
    <location>
        <begin position="2"/>
        <end position="131"/>
    </location>
</feature>